<gene>
    <name evidence="6" type="ORF">Q5E86_20915</name>
</gene>
<dbReference type="InterPro" id="IPR011010">
    <property type="entry name" value="DNA_brk_join_enz"/>
</dbReference>
<evidence type="ECO:0000256" key="1">
    <source>
        <dbReference type="ARBA" id="ARBA00008857"/>
    </source>
</evidence>
<evidence type="ECO:0000256" key="2">
    <source>
        <dbReference type="ARBA" id="ARBA00022908"/>
    </source>
</evidence>
<evidence type="ECO:0000256" key="4">
    <source>
        <dbReference type="ARBA" id="ARBA00023172"/>
    </source>
</evidence>
<dbReference type="PROSITE" id="PS51898">
    <property type="entry name" value="TYR_RECOMBINASE"/>
    <property type="match status" value="1"/>
</dbReference>
<evidence type="ECO:0000256" key="3">
    <source>
        <dbReference type="ARBA" id="ARBA00023125"/>
    </source>
</evidence>
<protein>
    <submittedName>
        <fullName evidence="6">Tyrosine-type recombinase/integrase</fullName>
    </submittedName>
</protein>
<dbReference type="PANTHER" id="PTHR30349">
    <property type="entry name" value="PHAGE INTEGRASE-RELATED"/>
    <property type="match status" value="1"/>
</dbReference>
<dbReference type="PANTHER" id="PTHR30349:SF64">
    <property type="entry name" value="PROPHAGE INTEGRASE INTD-RELATED"/>
    <property type="match status" value="1"/>
</dbReference>
<comment type="similarity">
    <text evidence="1">Belongs to the 'phage' integrase family.</text>
</comment>
<dbReference type="Proteomes" id="UP001176478">
    <property type="component" value="Unassembled WGS sequence"/>
</dbReference>
<dbReference type="InterPro" id="IPR002104">
    <property type="entry name" value="Integrase_catalytic"/>
</dbReference>
<name>A0ABT9AWP1_9GAMM</name>
<dbReference type="SUPFAM" id="SSF56349">
    <property type="entry name" value="DNA breaking-rejoining enzymes"/>
    <property type="match status" value="1"/>
</dbReference>
<reference evidence="6" key="2">
    <citation type="journal article" date="2024" name="Int. J. Antimicrob. Agents">
        <title>Identification of a novel Providencia species showing multi-drug-resistant in three patients with hospital-acquired infection.</title>
        <authorList>
            <person name="Yang W."/>
            <person name="Chen J."/>
            <person name="Yang F."/>
            <person name="Ji P."/>
            <person name="Shen S."/>
            <person name="Yin D."/>
            <person name="Hu F."/>
        </authorList>
    </citation>
    <scope>NUCLEOTIDE SEQUENCE</scope>
    <source>
        <strain evidence="6">CRE-138-0111</strain>
    </source>
</reference>
<dbReference type="Pfam" id="PF00589">
    <property type="entry name" value="Phage_integrase"/>
    <property type="match status" value="1"/>
</dbReference>
<comment type="caution">
    <text evidence="6">The sequence shown here is derived from an EMBL/GenBank/DDBJ whole genome shotgun (WGS) entry which is preliminary data.</text>
</comment>
<feature type="domain" description="Tyr recombinase" evidence="5">
    <location>
        <begin position="212"/>
        <end position="389"/>
    </location>
</feature>
<keyword evidence="7" id="KW-1185">Reference proteome</keyword>
<evidence type="ECO:0000313" key="7">
    <source>
        <dbReference type="Proteomes" id="UP001176478"/>
    </source>
</evidence>
<dbReference type="InterPro" id="IPR010998">
    <property type="entry name" value="Integrase_recombinase_N"/>
</dbReference>
<keyword evidence="2" id="KW-0229">DNA integration</keyword>
<dbReference type="InterPro" id="IPR013762">
    <property type="entry name" value="Integrase-like_cat_sf"/>
</dbReference>
<dbReference type="RefSeq" id="WP_237072374.1">
    <property type="nucleotide sequence ID" value="NZ_JAUQTF010000008.1"/>
</dbReference>
<dbReference type="InterPro" id="IPR050090">
    <property type="entry name" value="Tyrosine_recombinase_XerCD"/>
</dbReference>
<dbReference type="Gene3D" id="1.10.150.130">
    <property type="match status" value="1"/>
</dbReference>
<accession>A0ABT9AWP1</accession>
<sequence length="391" mass="45843">MAHVHFMYISCNSRGYYIWQKSYVGKLIRFDLRTRDLQIAHKRSKILLSTFHRLKKECTDFDEIRAHLINERDMFIEEGIHLEANYIYWINSGNLPSRQQNDSRFQAKGHKISQVADEWYNEMKSEWRPLTFKGNKAAIDYLISLYGDKDIQSFNKPKVASFKKALKNKYKSEFSSQSMFKKVSALFSFAADKRDYITKNPFSNMGYKKIKKINPRISVSTESHKKVLELIEHKSHLWWLIQVLYYTGMRVTECIQLTEQDYVYIADKGQKIACISVNDRDGKRIKNSSSIRTIPIHKNLLQSGIMDEKPVFPWAVHNPVSNAVANLFKKIDEKHSPHDYRYAMSDRLRDISDLPDHIRFSILGHSSSSMTDSVYRGKEPIFLMKEAIDRT</sequence>
<reference evidence="6" key="1">
    <citation type="submission" date="2023-07" db="EMBL/GenBank/DDBJ databases">
        <authorList>
            <person name="Yang W."/>
            <person name="Chen J."/>
            <person name="Ji P."/>
            <person name="Hu F."/>
        </authorList>
    </citation>
    <scope>NUCLEOTIDE SEQUENCE</scope>
    <source>
        <strain evidence="6">CRE-138-0111</strain>
    </source>
</reference>
<dbReference type="Gene3D" id="1.10.443.10">
    <property type="entry name" value="Intergrase catalytic core"/>
    <property type="match status" value="1"/>
</dbReference>
<organism evidence="6 7">
    <name type="scientific">Providencia huashanensis</name>
    <dbReference type="NCBI Taxonomy" id="3037798"/>
    <lineage>
        <taxon>Bacteria</taxon>
        <taxon>Pseudomonadati</taxon>
        <taxon>Pseudomonadota</taxon>
        <taxon>Gammaproteobacteria</taxon>
        <taxon>Enterobacterales</taxon>
        <taxon>Morganellaceae</taxon>
        <taxon>Providencia</taxon>
    </lineage>
</organism>
<proteinExistence type="inferred from homology"/>
<dbReference type="EMBL" id="JAUQTG010000019">
    <property type="protein sequence ID" value="MDO7858753.1"/>
    <property type="molecule type" value="Genomic_DNA"/>
</dbReference>
<evidence type="ECO:0000259" key="5">
    <source>
        <dbReference type="PROSITE" id="PS51898"/>
    </source>
</evidence>
<keyword evidence="4" id="KW-0233">DNA recombination</keyword>
<evidence type="ECO:0000313" key="6">
    <source>
        <dbReference type="EMBL" id="MDO7858753.1"/>
    </source>
</evidence>
<keyword evidence="3" id="KW-0238">DNA-binding</keyword>